<evidence type="ECO:0000256" key="1">
    <source>
        <dbReference type="SAM" id="Phobius"/>
    </source>
</evidence>
<comment type="caution">
    <text evidence="2">The sequence shown here is derived from an EMBL/GenBank/DDBJ whole genome shotgun (WGS) entry which is preliminary data.</text>
</comment>
<organism evidence="2">
    <name type="scientific">marine sediment metagenome</name>
    <dbReference type="NCBI Taxonomy" id="412755"/>
    <lineage>
        <taxon>unclassified sequences</taxon>
        <taxon>metagenomes</taxon>
        <taxon>ecological metagenomes</taxon>
    </lineage>
</organism>
<keyword evidence="1" id="KW-0472">Membrane</keyword>
<reference evidence="2" key="1">
    <citation type="journal article" date="2014" name="Front. Microbiol.">
        <title>High frequency of phylogenetically diverse reductive dehalogenase-homologous genes in deep subseafloor sedimentary metagenomes.</title>
        <authorList>
            <person name="Kawai M."/>
            <person name="Futagami T."/>
            <person name="Toyoda A."/>
            <person name="Takaki Y."/>
            <person name="Nishi S."/>
            <person name="Hori S."/>
            <person name="Arai W."/>
            <person name="Tsubouchi T."/>
            <person name="Morono Y."/>
            <person name="Uchiyama I."/>
            <person name="Ito T."/>
            <person name="Fujiyama A."/>
            <person name="Inagaki F."/>
            <person name="Takami H."/>
        </authorList>
    </citation>
    <scope>NUCLEOTIDE SEQUENCE</scope>
    <source>
        <strain evidence="2">Expedition CK06-06</strain>
    </source>
</reference>
<dbReference type="EMBL" id="BARS01001237">
    <property type="protein sequence ID" value="GAF85842.1"/>
    <property type="molecule type" value="Genomic_DNA"/>
</dbReference>
<accession>X0TCC1</accession>
<sequence>MTTVYFKKGLVFAVIVLFIGAGVVPVISGNNNFNGPPSIEWDKT</sequence>
<keyword evidence="1" id="KW-0812">Transmembrane</keyword>
<keyword evidence="1" id="KW-1133">Transmembrane helix</keyword>
<gene>
    <name evidence="2" type="ORF">S01H1_02536</name>
</gene>
<evidence type="ECO:0000313" key="2">
    <source>
        <dbReference type="EMBL" id="GAF85842.1"/>
    </source>
</evidence>
<proteinExistence type="predicted"/>
<dbReference type="AlphaFoldDB" id="X0TCC1"/>
<feature type="transmembrane region" description="Helical" evidence="1">
    <location>
        <begin position="9"/>
        <end position="28"/>
    </location>
</feature>
<name>X0TCC1_9ZZZZ</name>
<feature type="non-terminal residue" evidence="2">
    <location>
        <position position="44"/>
    </location>
</feature>
<protein>
    <submittedName>
        <fullName evidence="2">Uncharacterized protein</fullName>
    </submittedName>
</protein>